<accession>A0AAF0HFX9</accession>
<dbReference type="PANTHER" id="PTHR43357:SF4">
    <property type="entry name" value="INNER MEMBRANE ABC TRANSPORTER PERMEASE PROTEIN YDCV"/>
    <property type="match status" value="1"/>
</dbReference>
<proteinExistence type="inferred from homology"/>
<feature type="transmembrane region" description="Helical" evidence="8">
    <location>
        <begin position="307"/>
        <end position="334"/>
    </location>
</feature>
<feature type="transmembrane region" description="Helical" evidence="8">
    <location>
        <begin position="12"/>
        <end position="36"/>
    </location>
</feature>
<evidence type="ECO:0000256" key="8">
    <source>
        <dbReference type="RuleBase" id="RU363032"/>
    </source>
</evidence>
<evidence type="ECO:0000256" key="1">
    <source>
        <dbReference type="ARBA" id="ARBA00004429"/>
    </source>
</evidence>
<feature type="transmembrane region" description="Helical" evidence="8">
    <location>
        <begin position="365"/>
        <end position="386"/>
    </location>
</feature>
<feature type="transmembrane region" description="Helical" evidence="8">
    <location>
        <begin position="147"/>
        <end position="171"/>
    </location>
</feature>
<evidence type="ECO:0000256" key="5">
    <source>
        <dbReference type="ARBA" id="ARBA00022692"/>
    </source>
</evidence>
<dbReference type="RefSeq" id="WP_137395798.1">
    <property type="nucleotide sequence ID" value="NZ_CP124735.1"/>
</dbReference>
<feature type="domain" description="ABC transmembrane type-1" evidence="9">
    <location>
        <begin position="365"/>
        <end position="557"/>
    </location>
</feature>
<dbReference type="SUPFAM" id="SSF161098">
    <property type="entry name" value="MetI-like"/>
    <property type="match status" value="2"/>
</dbReference>
<organism evidence="10 11">
    <name type="scientific">Agrobacterium larrymoorei</name>
    <dbReference type="NCBI Taxonomy" id="160699"/>
    <lineage>
        <taxon>Bacteria</taxon>
        <taxon>Pseudomonadati</taxon>
        <taxon>Pseudomonadota</taxon>
        <taxon>Alphaproteobacteria</taxon>
        <taxon>Hyphomicrobiales</taxon>
        <taxon>Rhizobiaceae</taxon>
        <taxon>Rhizobium/Agrobacterium group</taxon>
        <taxon>Agrobacterium</taxon>
    </lineage>
</organism>
<evidence type="ECO:0000256" key="3">
    <source>
        <dbReference type="ARBA" id="ARBA00022475"/>
    </source>
</evidence>
<comment type="subcellular location">
    <subcellularLocation>
        <location evidence="1">Cell inner membrane</location>
        <topology evidence="1">Multi-pass membrane protein</topology>
    </subcellularLocation>
    <subcellularLocation>
        <location evidence="8">Cell membrane</location>
        <topology evidence="8">Multi-pass membrane protein</topology>
    </subcellularLocation>
</comment>
<dbReference type="PANTHER" id="PTHR43357">
    <property type="entry name" value="INNER MEMBRANE ABC TRANSPORTER PERMEASE PROTEIN YDCV"/>
    <property type="match status" value="1"/>
</dbReference>
<feature type="transmembrane region" description="Helical" evidence="8">
    <location>
        <begin position="538"/>
        <end position="557"/>
    </location>
</feature>
<keyword evidence="5 8" id="KW-0812">Transmembrane</keyword>
<keyword evidence="4" id="KW-0997">Cell inner membrane</keyword>
<evidence type="ECO:0000256" key="4">
    <source>
        <dbReference type="ARBA" id="ARBA00022519"/>
    </source>
</evidence>
<keyword evidence="10" id="KW-0614">Plasmid</keyword>
<evidence type="ECO:0000313" key="10">
    <source>
        <dbReference type="EMBL" id="WHA44013.1"/>
    </source>
</evidence>
<name>A0AAF0HFX9_9HYPH</name>
<evidence type="ECO:0000259" key="9">
    <source>
        <dbReference type="PROSITE" id="PS50928"/>
    </source>
</evidence>
<keyword evidence="7 8" id="KW-0472">Membrane</keyword>
<feature type="transmembrane region" description="Helical" evidence="8">
    <location>
        <begin position="107"/>
        <end position="127"/>
    </location>
</feature>
<feature type="transmembrane region" description="Helical" evidence="8">
    <location>
        <begin position="433"/>
        <end position="453"/>
    </location>
</feature>
<evidence type="ECO:0000256" key="6">
    <source>
        <dbReference type="ARBA" id="ARBA00022989"/>
    </source>
</evidence>
<geneLocation type="plasmid" evidence="10 11">
    <name>pAlCFBP5477</name>
</geneLocation>
<evidence type="ECO:0000256" key="2">
    <source>
        <dbReference type="ARBA" id="ARBA00022448"/>
    </source>
</evidence>
<dbReference type="InterPro" id="IPR035906">
    <property type="entry name" value="MetI-like_sf"/>
</dbReference>
<dbReference type="Proteomes" id="UP000298664">
    <property type="component" value="Plasmid pAlCFBP5477"/>
</dbReference>
<feature type="domain" description="ABC transmembrane type-1" evidence="9">
    <location>
        <begin position="69"/>
        <end position="276"/>
    </location>
</feature>
<dbReference type="InterPro" id="IPR000515">
    <property type="entry name" value="MetI-like"/>
</dbReference>
<evidence type="ECO:0000313" key="11">
    <source>
        <dbReference type="Proteomes" id="UP000298664"/>
    </source>
</evidence>
<dbReference type="Gene3D" id="1.10.3720.10">
    <property type="entry name" value="MetI-like"/>
    <property type="match status" value="2"/>
</dbReference>
<dbReference type="CDD" id="cd06261">
    <property type="entry name" value="TM_PBP2"/>
    <property type="match status" value="2"/>
</dbReference>
<dbReference type="GO" id="GO:0055085">
    <property type="term" value="P:transmembrane transport"/>
    <property type="evidence" value="ECO:0007669"/>
    <property type="project" value="InterPro"/>
</dbReference>
<comment type="similarity">
    <text evidence="8">Belongs to the binding-protein-dependent transport system permease family.</text>
</comment>
<feature type="transmembrane region" description="Helical" evidence="8">
    <location>
        <begin position="406"/>
        <end position="427"/>
    </location>
</feature>
<keyword evidence="2 8" id="KW-0813">Transport</keyword>
<dbReference type="GO" id="GO:0005886">
    <property type="term" value="C:plasma membrane"/>
    <property type="evidence" value="ECO:0007669"/>
    <property type="project" value="UniProtKB-SubCell"/>
</dbReference>
<dbReference type="AlphaFoldDB" id="A0AAF0HFX9"/>
<keyword evidence="6 8" id="KW-1133">Transmembrane helix</keyword>
<keyword evidence="3" id="KW-1003">Cell membrane</keyword>
<sequence>MMHTTSKRVGEAGTFRLLTIAILGIFVCGPVGLIFYQSLLDGPFFDAMSSMSLDSYRFLLGDSEFYRALFTTFIFAFGMVVIAVPLGAAIAFLVTRTDLKGRKWLETIVLMPMFISAIVLGFGYTVSIGPAGFVSLAFQSVFGFVPWNIYTLTGLIIIAGLSHVPHVYLYVSAAMRTLPADLEEAARTSGAKIWQVALHVTWPLVMPSLVFATALNVLLAFEAFGLPLVLGDPSGVLVLTTYIYKLTSLFGLPAYNLMAAVAVILLALTFPLVFVQRIILKRARKFATVGGKGSRVVRIRLGKSWQFAAWAIIGTWLVASVVLPIAGITVRAFVDTWGMNVNLLEHITLQNFQALFEVDALSRGLINTALLAVLGGALAVLIYLIIGLANHRWHGPASTSLDYMVLLPRALPGLLIGLAMFWVFLFVPPLQPFRTTLVSLLVAYVIIGLSYGLRLIQASLLQVAPELEEGARTVGATIYQTWRSVLIPIIRPGLLGAWTMIMIMFLKEYATGVYLLTAGTEVIGTLIVSQLASGALEIIAALSFISIVLTTAGLAIATRLGATKHD</sequence>
<dbReference type="Pfam" id="PF00528">
    <property type="entry name" value="BPD_transp_1"/>
    <property type="match status" value="2"/>
</dbReference>
<evidence type="ECO:0000256" key="7">
    <source>
        <dbReference type="ARBA" id="ARBA00023136"/>
    </source>
</evidence>
<gene>
    <name evidence="10" type="ORF">CFBP5477_023115</name>
</gene>
<dbReference type="PROSITE" id="PS50928">
    <property type="entry name" value="ABC_TM1"/>
    <property type="match status" value="2"/>
</dbReference>
<reference evidence="10" key="1">
    <citation type="submission" date="2023-05" db="EMBL/GenBank/DDBJ databases">
        <title>Complete genome sequence of Agrobacterium larrymoorei CFBP5477.</title>
        <authorList>
            <person name="Yen H.-C."/>
            <person name="Chou L."/>
            <person name="Lin Y.-C."/>
            <person name="Lai E.-M."/>
            <person name="Kuo C.-H."/>
        </authorList>
    </citation>
    <scope>NUCLEOTIDE SEQUENCE</scope>
    <source>
        <strain evidence="10">CFBP5477</strain>
        <plasmid evidence="10">pAlCFBP5477</plasmid>
    </source>
</reference>
<dbReference type="EMBL" id="CP124735">
    <property type="protein sequence ID" value="WHA44013.1"/>
    <property type="molecule type" value="Genomic_DNA"/>
</dbReference>
<feature type="transmembrane region" description="Helical" evidence="8">
    <location>
        <begin position="250"/>
        <end position="275"/>
    </location>
</feature>
<protein>
    <submittedName>
        <fullName evidence="10">Iron ABC transporter permease</fullName>
    </submittedName>
</protein>
<feature type="transmembrane region" description="Helical" evidence="8">
    <location>
        <begin position="68"/>
        <end position="95"/>
    </location>
</feature>